<keyword evidence="13" id="KW-1185">Reference proteome</keyword>
<dbReference type="NCBIfam" id="TIGR01352">
    <property type="entry name" value="tonB_Cterm"/>
    <property type="match status" value="1"/>
</dbReference>
<evidence type="ECO:0000256" key="4">
    <source>
        <dbReference type="ARBA" id="ARBA00022475"/>
    </source>
</evidence>
<feature type="region of interest" description="Disordered" evidence="10">
    <location>
        <begin position="1"/>
        <end position="81"/>
    </location>
</feature>
<evidence type="ECO:0000256" key="2">
    <source>
        <dbReference type="ARBA" id="ARBA00006555"/>
    </source>
</evidence>
<dbReference type="Proteomes" id="UP000500767">
    <property type="component" value="Chromosome"/>
</dbReference>
<evidence type="ECO:0000256" key="7">
    <source>
        <dbReference type="ARBA" id="ARBA00022927"/>
    </source>
</evidence>
<evidence type="ECO:0000259" key="11">
    <source>
        <dbReference type="PROSITE" id="PS52015"/>
    </source>
</evidence>
<dbReference type="GO" id="GO:0055085">
    <property type="term" value="P:transmembrane transport"/>
    <property type="evidence" value="ECO:0007669"/>
    <property type="project" value="InterPro"/>
</dbReference>
<keyword evidence="5" id="KW-0997">Cell inner membrane</keyword>
<evidence type="ECO:0000256" key="6">
    <source>
        <dbReference type="ARBA" id="ARBA00022692"/>
    </source>
</evidence>
<evidence type="ECO:0000313" key="12">
    <source>
        <dbReference type="EMBL" id="QKE92525.1"/>
    </source>
</evidence>
<sequence>MPPPPPIEIPEFLPLPPPPPPTPEKPQDQPAKSQPMRIPLRTARSSAKSSPSSAFSHPMDLSFSQVGPPRTRTGRVGGSHAPIDMSLGPLVKNGRLNTPFATVGIKGVSNDYGNEIDAWIRRHLYYPPDAAQRGEDGQASVHVVIDRDGHVKSVRLVSSSSSFALDDSTQGMFRNAKLPEVPPDMQGDHFDIDLTVNYILTH</sequence>
<evidence type="ECO:0000313" key="13">
    <source>
        <dbReference type="Proteomes" id="UP000500767"/>
    </source>
</evidence>
<dbReference type="SUPFAM" id="SSF74653">
    <property type="entry name" value="TolA/TonB C-terminal domain"/>
    <property type="match status" value="1"/>
</dbReference>
<evidence type="ECO:0000256" key="5">
    <source>
        <dbReference type="ARBA" id="ARBA00022519"/>
    </source>
</evidence>
<accession>A0A6M8HWF5</accession>
<dbReference type="Pfam" id="PF03544">
    <property type="entry name" value="TonB_C"/>
    <property type="match status" value="1"/>
</dbReference>
<dbReference type="GO" id="GO:0015031">
    <property type="term" value="P:protein transport"/>
    <property type="evidence" value="ECO:0007669"/>
    <property type="project" value="UniProtKB-KW"/>
</dbReference>
<name>A0A6M8HWF5_9PROT</name>
<evidence type="ECO:0000256" key="3">
    <source>
        <dbReference type="ARBA" id="ARBA00022448"/>
    </source>
</evidence>
<keyword evidence="6" id="KW-0812">Transmembrane</keyword>
<dbReference type="InterPro" id="IPR051045">
    <property type="entry name" value="TonB-dependent_transducer"/>
</dbReference>
<comment type="similarity">
    <text evidence="2">Belongs to the TonB family.</text>
</comment>
<keyword evidence="7" id="KW-0653">Protein transport</keyword>
<feature type="compositionally biased region" description="Low complexity" evidence="10">
    <location>
        <begin position="43"/>
        <end position="56"/>
    </location>
</feature>
<feature type="domain" description="TonB C-terminal" evidence="11">
    <location>
        <begin position="111"/>
        <end position="202"/>
    </location>
</feature>
<evidence type="ECO:0000256" key="9">
    <source>
        <dbReference type="ARBA" id="ARBA00023136"/>
    </source>
</evidence>
<proteinExistence type="inferred from homology"/>
<keyword evidence="9" id="KW-0472">Membrane</keyword>
<keyword evidence="3" id="KW-0813">Transport</keyword>
<evidence type="ECO:0000256" key="8">
    <source>
        <dbReference type="ARBA" id="ARBA00022989"/>
    </source>
</evidence>
<evidence type="ECO:0000256" key="1">
    <source>
        <dbReference type="ARBA" id="ARBA00004383"/>
    </source>
</evidence>
<dbReference type="EMBL" id="CP053708">
    <property type="protein sequence ID" value="QKE92525.1"/>
    <property type="molecule type" value="Genomic_DNA"/>
</dbReference>
<keyword evidence="8" id="KW-1133">Transmembrane helix</keyword>
<protein>
    <submittedName>
        <fullName evidence="12">Energy transducer TonB</fullName>
    </submittedName>
</protein>
<reference evidence="12 13" key="1">
    <citation type="journal article" date="2014" name="World J. Microbiol. Biotechnol.">
        <title>Biodiversity and physiological characteristics of Antarctic and Arctic lichens-associated bacteria.</title>
        <authorList>
            <person name="Lee Y.M."/>
            <person name="Kim E.H."/>
            <person name="Lee H.K."/>
            <person name="Hong S.G."/>
        </authorList>
    </citation>
    <scope>NUCLEOTIDE SEQUENCE [LARGE SCALE GENOMIC DNA]</scope>
    <source>
        <strain evidence="12 13">PAMC 26569</strain>
    </source>
</reference>
<keyword evidence="4" id="KW-1003">Cell membrane</keyword>
<dbReference type="InterPro" id="IPR037682">
    <property type="entry name" value="TonB_C"/>
</dbReference>
<dbReference type="KEGG" id="lck:HN018_08495"/>
<gene>
    <name evidence="12" type="ORF">HN018_08495</name>
</gene>
<feature type="compositionally biased region" description="Pro residues" evidence="10">
    <location>
        <begin position="1"/>
        <end position="24"/>
    </location>
</feature>
<dbReference type="PROSITE" id="PS52015">
    <property type="entry name" value="TONB_CTD"/>
    <property type="match status" value="1"/>
</dbReference>
<dbReference type="InterPro" id="IPR006260">
    <property type="entry name" value="TonB/TolA_C"/>
</dbReference>
<dbReference type="GO" id="GO:0005886">
    <property type="term" value="C:plasma membrane"/>
    <property type="evidence" value="ECO:0007669"/>
    <property type="project" value="UniProtKB-SubCell"/>
</dbReference>
<dbReference type="PANTHER" id="PTHR33446">
    <property type="entry name" value="PROTEIN TONB-RELATED"/>
    <property type="match status" value="1"/>
</dbReference>
<dbReference type="AlphaFoldDB" id="A0A6M8HWF5"/>
<dbReference type="Gene3D" id="3.30.1150.10">
    <property type="match status" value="1"/>
</dbReference>
<comment type="subcellular location">
    <subcellularLocation>
        <location evidence="1">Cell inner membrane</location>
        <topology evidence="1">Single-pass membrane protein</topology>
        <orientation evidence="1">Periplasmic side</orientation>
    </subcellularLocation>
</comment>
<organism evidence="12 13">
    <name type="scientific">Lichenicola cladoniae</name>
    <dbReference type="NCBI Taxonomy" id="1484109"/>
    <lineage>
        <taxon>Bacteria</taxon>
        <taxon>Pseudomonadati</taxon>
        <taxon>Pseudomonadota</taxon>
        <taxon>Alphaproteobacteria</taxon>
        <taxon>Acetobacterales</taxon>
        <taxon>Acetobacteraceae</taxon>
        <taxon>Lichenicola</taxon>
    </lineage>
</organism>
<evidence type="ECO:0000256" key="10">
    <source>
        <dbReference type="SAM" id="MobiDB-lite"/>
    </source>
</evidence>